<evidence type="ECO:0000256" key="2">
    <source>
        <dbReference type="ARBA" id="ARBA00022679"/>
    </source>
</evidence>
<gene>
    <name evidence="5" type="ORF">CKQ53_16530</name>
</gene>
<dbReference type="AlphaFoldDB" id="A0AAD0SJL7"/>
<dbReference type="SFLD" id="SFLDG01150">
    <property type="entry name" value="Main.1:_Beta-like"/>
    <property type="match status" value="1"/>
</dbReference>
<evidence type="ECO:0000313" key="6">
    <source>
        <dbReference type="Proteomes" id="UP000263881"/>
    </source>
</evidence>
<dbReference type="InterPro" id="IPR036249">
    <property type="entry name" value="Thioredoxin-like_sf"/>
</dbReference>
<keyword evidence="2" id="KW-0808">Transferase</keyword>
<dbReference type="Proteomes" id="UP000263881">
    <property type="component" value="Chromosome"/>
</dbReference>
<dbReference type="PROSITE" id="PS50405">
    <property type="entry name" value="GST_CTER"/>
    <property type="match status" value="1"/>
</dbReference>
<dbReference type="SUPFAM" id="SSF47616">
    <property type="entry name" value="GST C-terminal domain-like"/>
    <property type="match status" value="1"/>
</dbReference>
<feature type="domain" description="GST C-terminal" evidence="4">
    <location>
        <begin position="86"/>
        <end position="207"/>
    </location>
</feature>
<dbReference type="InterPro" id="IPR004046">
    <property type="entry name" value="GST_C"/>
</dbReference>
<dbReference type="InterPro" id="IPR010987">
    <property type="entry name" value="Glutathione-S-Trfase_C-like"/>
</dbReference>
<keyword evidence="6" id="KW-1185">Reference proteome</keyword>
<dbReference type="FunFam" id="3.40.30.10:FF:000039">
    <property type="entry name" value="Glutathione S-transferase domain"/>
    <property type="match status" value="1"/>
</dbReference>
<dbReference type="KEGG" id="lbq:CKQ53_16530"/>
<dbReference type="SFLD" id="SFLDS00019">
    <property type="entry name" value="Glutathione_Transferase_(cytos"/>
    <property type="match status" value="1"/>
</dbReference>
<dbReference type="SUPFAM" id="SSF52833">
    <property type="entry name" value="Thioredoxin-like"/>
    <property type="match status" value="1"/>
</dbReference>
<protein>
    <submittedName>
        <fullName evidence="5">Glutathione S-transferase</fullName>
    </submittedName>
</protein>
<comment type="similarity">
    <text evidence="1">Belongs to the GST superfamily.</text>
</comment>
<dbReference type="PANTHER" id="PTHR44051:SF19">
    <property type="entry name" value="DISULFIDE-BOND OXIDOREDUCTASE YFCG"/>
    <property type="match status" value="1"/>
</dbReference>
<dbReference type="PANTHER" id="PTHR44051">
    <property type="entry name" value="GLUTATHIONE S-TRANSFERASE-RELATED"/>
    <property type="match status" value="1"/>
</dbReference>
<dbReference type="CDD" id="cd03047">
    <property type="entry name" value="GST_N_2"/>
    <property type="match status" value="1"/>
</dbReference>
<dbReference type="RefSeq" id="WP_118895196.1">
    <property type="nucleotide sequence ID" value="NZ_CP023009.1"/>
</dbReference>
<evidence type="ECO:0000259" key="4">
    <source>
        <dbReference type="PROSITE" id="PS50405"/>
    </source>
</evidence>
<reference evidence="5 6" key="1">
    <citation type="submission" date="2017-08" db="EMBL/GenBank/DDBJ databases">
        <title>Comparative genomics of bacteria isolated from necrotic lesions of AOD affected trees.</title>
        <authorList>
            <person name="Doonan J."/>
            <person name="Denman S."/>
            <person name="McDonald J.E."/>
        </authorList>
    </citation>
    <scope>NUCLEOTIDE SEQUENCE [LARGE SCALE GENOMIC DNA]</scope>
    <source>
        <strain evidence="5 6">477</strain>
    </source>
</reference>
<evidence type="ECO:0000259" key="3">
    <source>
        <dbReference type="PROSITE" id="PS50404"/>
    </source>
</evidence>
<sequence>MITILGREISINVRKVLWTCHELGLPFEHEPWGQGTLSLSSPEFLAINPNGMIPVLIDEDHVLGQSNTLCRYLANAYGGEALLPAAPAARAQVEMWMDWQATELNNAWVYAYMGLVRKSAAHTNPQAIEASIQLWNQRMTLLDGVLESTGAFVCGSRFTLADIVLGLSTHRWYSTPFPKPELPAVARFYQTLCERPGFVLYGNNGAP</sequence>
<dbReference type="PROSITE" id="PS50404">
    <property type="entry name" value="GST_NTER"/>
    <property type="match status" value="1"/>
</dbReference>
<proteinExistence type="inferred from homology"/>
<dbReference type="SFLD" id="SFLDG00358">
    <property type="entry name" value="Main_(cytGST)"/>
    <property type="match status" value="1"/>
</dbReference>
<name>A0AAD0SJL7_9GAMM</name>
<dbReference type="InterPro" id="IPR040079">
    <property type="entry name" value="Glutathione_S-Trfase"/>
</dbReference>
<dbReference type="GO" id="GO:0016740">
    <property type="term" value="F:transferase activity"/>
    <property type="evidence" value="ECO:0007669"/>
    <property type="project" value="UniProtKB-KW"/>
</dbReference>
<dbReference type="InterPro" id="IPR036282">
    <property type="entry name" value="Glutathione-S-Trfase_C_sf"/>
</dbReference>
<accession>A0AAD0SJL7</accession>
<feature type="domain" description="GST N-terminal" evidence="3">
    <location>
        <begin position="1"/>
        <end position="81"/>
    </location>
</feature>
<dbReference type="Pfam" id="PF00043">
    <property type="entry name" value="GST_C"/>
    <property type="match status" value="1"/>
</dbReference>
<evidence type="ECO:0000313" key="5">
    <source>
        <dbReference type="EMBL" id="AXW88419.1"/>
    </source>
</evidence>
<dbReference type="EMBL" id="CP023009">
    <property type="protein sequence ID" value="AXW88419.1"/>
    <property type="molecule type" value="Genomic_DNA"/>
</dbReference>
<dbReference type="InterPro" id="IPR004045">
    <property type="entry name" value="Glutathione_S-Trfase_N"/>
</dbReference>
<dbReference type="Gene3D" id="1.20.1050.10">
    <property type="match status" value="1"/>
</dbReference>
<organism evidence="5 6">
    <name type="scientific">Lonsdalea britannica</name>
    <dbReference type="NCBI Taxonomy" id="1082704"/>
    <lineage>
        <taxon>Bacteria</taxon>
        <taxon>Pseudomonadati</taxon>
        <taxon>Pseudomonadota</taxon>
        <taxon>Gammaproteobacteria</taxon>
        <taxon>Enterobacterales</taxon>
        <taxon>Pectobacteriaceae</taxon>
        <taxon>Lonsdalea</taxon>
    </lineage>
</organism>
<evidence type="ECO:0000256" key="1">
    <source>
        <dbReference type="ARBA" id="ARBA00007409"/>
    </source>
</evidence>
<dbReference type="Gene3D" id="3.40.30.10">
    <property type="entry name" value="Glutaredoxin"/>
    <property type="match status" value="1"/>
</dbReference>
<dbReference type="Pfam" id="PF13417">
    <property type="entry name" value="GST_N_3"/>
    <property type="match status" value="1"/>
</dbReference>